<dbReference type="EMBL" id="FOFS01000003">
    <property type="protein sequence ID" value="SEQ04992.1"/>
    <property type="molecule type" value="Genomic_DNA"/>
</dbReference>
<evidence type="ECO:0000313" key="4">
    <source>
        <dbReference type="Proteomes" id="UP000199233"/>
    </source>
</evidence>
<sequence length="159" mass="18578">MNKRILGAAALLLAACWGTAQAGASVSINVDQPGVFGQINIGGYNRRPEVVYEQPMIIQRPARYVEVEPIYLHVPVVQIRSWRSYCGRYNACGRPVYFVRDDWYRREYVPRRMPAPIIPMPMQRFDNRGPAPYGDDRGHHHNHRDHDDRDYDRGHDYRR</sequence>
<feature type="signal peptide" evidence="2">
    <location>
        <begin position="1"/>
        <end position="22"/>
    </location>
</feature>
<feature type="chain" id="PRO_5011697874" description="YXWGXW repeat-containing protein" evidence="2">
    <location>
        <begin position="23"/>
        <end position="159"/>
    </location>
</feature>
<keyword evidence="4" id="KW-1185">Reference proteome</keyword>
<dbReference type="Proteomes" id="UP000199233">
    <property type="component" value="Unassembled WGS sequence"/>
</dbReference>
<reference evidence="3 4" key="1">
    <citation type="submission" date="2016-10" db="EMBL/GenBank/DDBJ databases">
        <authorList>
            <person name="de Groot N.N."/>
        </authorList>
    </citation>
    <scope>NUCLEOTIDE SEQUENCE [LARGE SCALE GENOMIC DNA]</scope>
    <source>
        <strain evidence="3 4">DSM 25927</strain>
    </source>
</reference>
<dbReference type="PROSITE" id="PS51257">
    <property type="entry name" value="PROKAR_LIPOPROTEIN"/>
    <property type="match status" value="1"/>
</dbReference>
<dbReference type="RefSeq" id="WP_093282924.1">
    <property type="nucleotide sequence ID" value="NZ_FOFS01000003.1"/>
</dbReference>
<feature type="region of interest" description="Disordered" evidence="1">
    <location>
        <begin position="120"/>
        <end position="159"/>
    </location>
</feature>
<evidence type="ECO:0008006" key="5">
    <source>
        <dbReference type="Google" id="ProtNLM"/>
    </source>
</evidence>
<dbReference type="AlphaFoldDB" id="A0A1H9CUT9"/>
<accession>A0A1H9CUT9</accession>
<name>A0A1H9CUT9_9GAMM</name>
<gene>
    <name evidence="3" type="ORF">SAMN04488038_103191</name>
</gene>
<evidence type="ECO:0000256" key="2">
    <source>
        <dbReference type="SAM" id="SignalP"/>
    </source>
</evidence>
<dbReference type="OrthoDB" id="8536851at2"/>
<dbReference type="STRING" id="489703.SAMN04488038_103191"/>
<evidence type="ECO:0000313" key="3">
    <source>
        <dbReference type="EMBL" id="SEQ04992.1"/>
    </source>
</evidence>
<evidence type="ECO:0000256" key="1">
    <source>
        <dbReference type="SAM" id="MobiDB-lite"/>
    </source>
</evidence>
<organism evidence="3 4">
    <name type="scientific">Solimonas aquatica</name>
    <dbReference type="NCBI Taxonomy" id="489703"/>
    <lineage>
        <taxon>Bacteria</taxon>
        <taxon>Pseudomonadati</taxon>
        <taxon>Pseudomonadota</taxon>
        <taxon>Gammaproteobacteria</taxon>
        <taxon>Nevskiales</taxon>
        <taxon>Nevskiaceae</taxon>
        <taxon>Solimonas</taxon>
    </lineage>
</organism>
<proteinExistence type="predicted"/>
<protein>
    <recommendedName>
        <fullName evidence="5">YXWGXW repeat-containing protein</fullName>
    </recommendedName>
</protein>
<feature type="compositionally biased region" description="Basic and acidic residues" evidence="1">
    <location>
        <begin position="134"/>
        <end position="159"/>
    </location>
</feature>
<keyword evidence="2" id="KW-0732">Signal</keyword>